<feature type="transmembrane region" description="Helical" evidence="9">
    <location>
        <begin position="147"/>
        <end position="168"/>
    </location>
</feature>
<evidence type="ECO:0000256" key="7">
    <source>
        <dbReference type="ARBA" id="ARBA00022989"/>
    </source>
</evidence>
<feature type="domain" description="ABC transporter" evidence="10">
    <location>
        <begin position="354"/>
        <end position="594"/>
    </location>
</feature>
<comment type="caution">
    <text evidence="12">The sequence shown here is derived from an EMBL/GenBank/DDBJ whole genome shotgun (WGS) entry which is preliminary data.</text>
</comment>
<dbReference type="SUPFAM" id="SSF90123">
    <property type="entry name" value="ABC transporter transmembrane region"/>
    <property type="match status" value="1"/>
</dbReference>
<feature type="transmembrane region" description="Helical" evidence="9">
    <location>
        <begin position="69"/>
        <end position="96"/>
    </location>
</feature>
<dbReference type="InterPro" id="IPR036640">
    <property type="entry name" value="ABC1_TM_sf"/>
</dbReference>
<evidence type="ECO:0000256" key="4">
    <source>
        <dbReference type="ARBA" id="ARBA00022692"/>
    </source>
</evidence>
<dbReference type="InterPro" id="IPR039421">
    <property type="entry name" value="Type_1_exporter"/>
</dbReference>
<dbReference type="InterPro" id="IPR017871">
    <property type="entry name" value="ABC_transporter-like_CS"/>
</dbReference>
<dbReference type="FunFam" id="3.40.50.300:FF:000221">
    <property type="entry name" value="Multidrug ABC transporter ATP-binding protein"/>
    <property type="match status" value="1"/>
</dbReference>
<evidence type="ECO:0000256" key="8">
    <source>
        <dbReference type="ARBA" id="ARBA00023136"/>
    </source>
</evidence>
<feature type="transmembrane region" description="Helical" evidence="9">
    <location>
        <begin position="29"/>
        <end position="49"/>
    </location>
</feature>
<keyword evidence="4 9" id="KW-0812">Transmembrane</keyword>
<dbReference type="PROSITE" id="PS00211">
    <property type="entry name" value="ABC_TRANSPORTER_1"/>
    <property type="match status" value="1"/>
</dbReference>
<sequence>MPLNLSRTTFLYFRTALQMVWHSSPGWTLVNLVFVMVRGAMPLLLLYVVRLLVDEVTHALTLPVSERTYHGVVMVAVWAGIFFLLNAVASSLGALVREKHSHRLNDYIQKLIHERTTRIHYSFFENPEYQDTYYRAINDANFRPSRIFYGMVGLLQSLITVTLLGGLILSLKWWVFLAVVGVLLPLVWYRIVFSRKLFRLHRQQTEDERRLAYYNRLLTVKEFAKELRIFQWGELFMQRFLALRQGLRGEQFALLRTKALSELVVQLLMTVLIVLFYSFIAIETLRGEIGAGYMVMLFLAMQRGYGYLQEMLTRMSSLYEDSLFLRNFIEFLHIEVPEQQYGTTDFPCPITKGIVFENVSFRYPQSRGWVLCDVSLTLRPGETLALVGANGAGKSTFVKLLSGLYEPVEGRILVDGIEMAHIDRQALARQVSVIFQDFMLYNVSARENIWLGNVVDDLHDDRVRQAAVNAGVDALLKGLPKGYDTRLGNLFKGSEELSQGEWQRMALARSFFNDGQVIILDEPTSSLDAITEARLIDHFKEIVSGRTALIVSHRLSTLHLADRIAVLEDSRLVEIGTHDELMARQGAFYRIFGSTKPSDSKPPKSPEGGL</sequence>
<dbReference type="InterPro" id="IPR003593">
    <property type="entry name" value="AAA+_ATPase"/>
</dbReference>
<evidence type="ECO:0000256" key="6">
    <source>
        <dbReference type="ARBA" id="ARBA00022840"/>
    </source>
</evidence>
<dbReference type="EMBL" id="QKZK01000010">
    <property type="protein sequence ID" value="PZX17276.1"/>
    <property type="molecule type" value="Genomic_DNA"/>
</dbReference>
<keyword evidence="7 9" id="KW-1133">Transmembrane helix</keyword>
<keyword evidence="5" id="KW-0547">Nucleotide-binding</keyword>
<dbReference type="SUPFAM" id="SSF52540">
    <property type="entry name" value="P-loop containing nucleoside triphosphate hydrolases"/>
    <property type="match status" value="1"/>
</dbReference>
<keyword evidence="6 12" id="KW-0067">ATP-binding</keyword>
<evidence type="ECO:0000256" key="9">
    <source>
        <dbReference type="SAM" id="Phobius"/>
    </source>
</evidence>
<name>A0A2W7NVD6_9BACT</name>
<dbReference type="GO" id="GO:0005524">
    <property type="term" value="F:ATP binding"/>
    <property type="evidence" value="ECO:0007669"/>
    <property type="project" value="UniProtKB-KW"/>
</dbReference>
<feature type="domain" description="ABC transmembrane type-1" evidence="11">
    <location>
        <begin position="32"/>
        <end position="320"/>
    </location>
</feature>
<evidence type="ECO:0000313" key="12">
    <source>
        <dbReference type="EMBL" id="PZX17276.1"/>
    </source>
</evidence>
<dbReference type="GO" id="GO:0016887">
    <property type="term" value="F:ATP hydrolysis activity"/>
    <property type="evidence" value="ECO:0007669"/>
    <property type="project" value="InterPro"/>
</dbReference>
<evidence type="ECO:0000259" key="11">
    <source>
        <dbReference type="PROSITE" id="PS50929"/>
    </source>
</evidence>
<dbReference type="Proteomes" id="UP000249239">
    <property type="component" value="Unassembled WGS sequence"/>
</dbReference>
<evidence type="ECO:0000256" key="5">
    <source>
        <dbReference type="ARBA" id="ARBA00022741"/>
    </source>
</evidence>
<reference evidence="12 13" key="1">
    <citation type="submission" date="2018-06" db="EMBL/GenBank/DDBJ databases">
        <title>Genomic Encyclopedia of Archaeal and Bacterial Type Strains, Phase II (KMG-II): from individual species to whole genera.</title>
        <authorList>
            <person name="Goeker M."/>
        </authorList>
    </citation>
    <scope>NUCLEOTIDE SEQUENCE [LARGE SCALE GENOMIC DNA]</scope>
    <source>
        <strain evidence="12 13">DSM 6779</strain>
    </source>
</reference>
<evidence type="ECO:0000259" key="10">
    <source>
        <dbReference type="PROSITE" id="PS50893"/>
    </source>
</evidence>
<accession>A0A2W7NVD6</accession>
<dbReference type="AlphaFoldDB" id="A0A2W7NVD6"/>
<evidence type="ECO:0000256" key="2">
    <source>
        <dbReference type="ARBA" id="ARBA00022448"/>
    </source>
</evidence>
<evidence type="ECO:0000313" key="13">
    <source>
        <dbReference type="Proteomes" id="UP000249239"/>
    </source>
</evidence>
<keyword evidence="3" id="KW-1003">Cell membrane</keyword>
<dbReference type="PROSITE" id="PS50893">
    <property type="entry name" value="ABC_TRANSPORTER_2"/>
    <property type="match status" value="1"/>
</dbReference>
<dbReference type="Pfam" id="PF00005">
    <property type="entry name" value="ABC_tran"/>
    <property type="match status" value="1"/>
</dbReference>
<dbReference type="Pfam" id="PF00664">
    <property type="entry name" value="ABC_membrane"/>
    <property type="match status" value="1"/>
</dbReference>
<keyword evidence="13" id="KW-1185">Reference proteome</keyword>
<dbReference type="PANTHER" id="PTHR43394:SF1">
    <property type="entry name" value="ATP-BINDING CASSETTE SUB-FAMILY B MEMBER 10, MITOCHONDRIAL"/>
    <property type="match status" value="1"/>
</dbReference>
<evidence type="ECO:0000256" key="3">
    <source>
        <dbReference type="ARBA" id="ARBA00022475"/>
    </source>
</evidence>
<dbReference type="GO" id="GO:0015421">
    <property type="term" value="F:ABC-type oligopeptide transporter activity"/>
    <property type="evidence" value="ECO:0007669"/>
    <property type="project" value="TreeGrafter"/>
</dbReference>
<protein>
    <submittedName>
        <fullName evidence="12">ATP-binding cassette subfamily B protein</fullName>
    </submittedName>
</protein>
<dbReference type="Gene3D" id="3.40.50.300">
    <property type="entry name" value="P-loop containing nucleotide triphosphate hydrolases"/>
    <property type="match status" value="1"/>
</dbReference>
<gene>
    <name evidence="12" type="ORF">LX69_01591</name>
</gene>
<dbReference type="SMART" id="SM00382">
    <property type="entry name" value="AAA"/>
    <property type="match status" value="1"/>
</dbReference>
<dbReference type="RefSeq" id="WP_245934969.1">
    <property type="nucleotide sequence ID" value="NZ_QKZK01000010.1"/>
</dbReference>
<keyword evidence="2" id="KW-0813">Transport</keyword>
<dbReference type="InterPro" id="IPR011527">
    <property type="entry name" value="ABC1_TM_dom"/>
</dbReference>
<dbReference type="PANTHER" id="PTHR43394">
    <property type="entry name" value="ATP-DEPENDENT PERMEASE MDL1, MITOCHONDRIAL"/>
    <property type="match status" value="1"/>
</dbReference>
<dbReference type="PROSITE" id="PS50929">
    <property type="entry name" value="ABC_TM1F"/>
    <property type="match status" value="1"/>
</dbReference>
<proteinExistence type="predicted"/>
<dbReference type="InterPro" id="IPR003439">
    <property type="entry name" value="ABC_transporter-like_ATP-bd"/>
</dbReference>
<dbReference type="GO" id="GO:0005886">
    <property type="term" value="C:plasma membrane"/>
    <property type="evidence" value="ECO:0007669"/>
    <property type="project" value="UniProtKB-SubCell"/>
</dbReference>
<comment type="subcellular location">
    <subcellularLocation>
        <location evidence="1">Cell membrane</location>
        <topology evidence="1">Multi-pass membrane protein</topology>
    </subcellularLocation>
</comment>
<organism evidence="12 13">
    <name type="scientific">Breznakibacter xylanolyticus</name>
    <dbReference type="NCBI Taxonomy" id="990"/>
    <lineage>
        <taxon>Bacteria</taxon>
        <taxon>Pseudomonadati</taxon>
        <taxon>Bacteroidota</taxon>
        <taxon>Bacteroidia</taxon>
        <taxon>Marinilabiliales</taxon>
        <taxon>Marinilabiliaceae</taxon>
        <taxon>Breznakibacter</taxon>
    </lineage>
</organism>
<feature type="transmembrane region" description="Helical" evidence="9">
    <location>
        <begin position="263"/>
        <end position="282"/>
    </location>
</feature>
<keyword evidence="8 9" id="KW-0472">Membrane</keyword>
<evidence type="ECO:0000256" key="1">
    <source>
        <dbReference type="ARBA" id="ARBA00004651"/>
    </source>
</evidence>
<feature type="transmembrane region" description="Helical" evidence="9">
    <location>
        <begin position="174"/>
        <end position="193"/>
    </location>
</feature>
<dbReference type="InterPro" id="IPR027417">
    <property type="entry name" value="P-loop_NTPase"/>
</dbReference>
<dbReference type="Gene3D" id="1.20.1560.10">
    <property type="entry name" value="ABC transporter type 1, transmembrane domain"/>
    <property type="match status" value="1"/>
</dbReference>